<evidence type="ECO:0000256" key="3">
    <source>
        <dbReference type="ARBA" id="ARBA00023136"/>
    </source>
</evidence>
<dbReference type="GO" id="GO:0009279">
    <property type="term" value="C:cell outer membrane"/>
    <property type="evidence" value="ECO:0007669"/>
    <property type="project" value="UniProtKB-SubCell"/>
</dbReference>
<evidence type="ECO:0000313" key="8">
    <source>
        <dbReference type="EMBL" id="EAT13048.1"/>
    </source>
</evidence>
<dbReference type="Proteomes" id="UP000004263">
    <property type="component" value="Unassembled WGS sequence"/>
</dbReference>
<dbReference type="NCBIfam" id="NF047847">
    <property type="entry name" value="SS_mature_LptM"/>
    <property type="match status" value="1"/>
</dbReference>
<dbReference type="HOGENOM" id="CLU_3180648_0_0_6"/>
<keyword evidence="2" id="KW-0732">Signal</keyword>
<comment type="subcellular location">
    <subcellularLocation>
        <location evidence="1">Cell outer membrane</location>
        <topology evidence="1">Lipid-anchor</topology>
    </subcellularLocation>
</comment>
<evidence type="ECO:0000256" key="6">
    <source>
        <dbReference type="ARBA" id="ARBA00023288"/>
    </source>
</evidence>
<dbReference type="PROSITE" id="PS51257">
    <property type="entry name" value="PROKAR_LIPOPROTEIN"/>
    <property type="match status" value="1"/>
</dbReference>
<keyword evidence="9" id="KW-1185">Reference proteome</keyword>
<name>Q1N417_9GAMM</name>
<sequence length="46" mass="5056">MRFIWVVSFLLLTACGQKGDLYLPQDSAKPVEQESAPATSANQTRS</sequence>
<keyword evidence="4" id="KW-0564">Palmitate</keyword>
<keyword evidence="6" id="KW-0449">Lipoprotein</keyword>
<keyword evidence="3" id="KW-0472">Membrane</keyword>
<feature type="compositionally biased region" description="Polar residues" evidence="7">
    <location>
        <begin position="36"/>
        <end position="46"/>
    </location>
</feature>
<evidence type="ECO:0000256" key="7">
    <source>
        <dbReference type="SAM" id="MobiDB-lite"/>
    </source>
</evidence>
<evidence type="ECO:0000256" key="5">
    <source>
        <dbReference type="ARBA" id="ARBA00023237"/>
    </source>
</evidence>
<evidence type="ECO:0000256" key="2">
    <source>
        <dbReference type="ARBA" id="ARBA00022729"/>
    </source>
</evidence>
<evidence type="ECO:0000256" key="4">
    <source>
        <dbReference type="ARBA" id="ARBA00023139"/>
    </source>
</evidence>
<feature type="region of interest" description="Disordered" evidence="7">
    <location>
        <begin position="26"/>
        <end position="46"/>
    </location>
</feature>
<proteinExistence type="predicted"/>
<evidence type="ECO:0000313" key="9">
    <source>
        <dbReference type="Proteomes" id="UP000004263"/>
    </source>
</evidence>
<gene>
    <name evidence="8" type="ORF">RED65_15167</name>
</gene>
<reference evidence="8 9" key="1">
    <citation type="submission" date="2006-03" db="EMBL/GenBank/DDBJ databases">
        <authorList>
            <person name="Pinhassi J."/>
            <person name="Pedros-Alio C."/>
            <person name="Ferriera S."/>
            <person name="Johnson J."/>
            <person name="Kravitz S."/>
            <person name="Halpern A."/>
            <person name="Remington K."/>
            <person name="Beeson K."/>
            <person name="Tran B."/>
            <person name="Rogers Y.-H."/>
            <person name="Friedman R."/>
            <person name="Venter J.C."/>
        </authorList>
    </citation>
    <scope>NUCLEOTIDE SEQUENCE [LARGE SCALE GENOMIC DNA]</scope>
    <source>
        <strain evidence="8 9">RED65</strain>
    </source>
</reference>
<keyword evidence="5" id="KW-0998">Cell outer membrane</keyword>
<dbReference type="InterPro" id="IPR032831">
    <property type="entry name" value="LptM_cons"/>
</dbReference>
<dbReference type="STRING" id="207949.RED65_15167"/>
<dbReference type="EMBL" id="AAQH01000003">
    <property type="protein sequence ID" value="EAT13048.1"/>
    <property type="molecule type" value="Genomic_DNA"/>
</dbReference>
<evidence type="ECO:0008006" key="10">
    <source>
        <dbReference type="Google" id="ProtNLM"/>
    </source>
</evidence>
<protein>
    <recommendedName>
        <fullName evidence="10">Lipoprotein</fullName>
    </recommendedName>
</protein>
<accession>Q1N417</accession>
<organism evidence="8 9">
    <name type="scientific">Bermanella marisrubri</name>
    <dbReference type="NCBI Taxonomy" id="207949"/>
    <lineage>
        <taxon>Bacteria</taxon>
        <taxon>Pseudomonadati</taxon>
        <taxon>Pseudomonadota</taxon>
        <taxon>Gammaproteobacteria</taxon>
        <taxon>Oceanospirillales</taxon>
        <taxon>Oceanospirillaceae</taxon>
        <taxon>Bermanella</taxon>
    </lineage>
</organism>
<evidence type="ECO:0000256" key="1">
    <source>
        <dbReference type="ARBA" id="ARBA00004459"/>
    </source>
</evidence>
<dbReference type="AlphaFoldDB" id="Q1N417"/>
<comment type="caution">
    <text evidence="8">The sequence shown here is derived from an EMBL/GenBank/DDBJ whole genome shotgun (WGS) entry which is preliminary data.</text>
</comment>
<dbReference type="Pfam" id="PF13627">
    <property type="entry name" value="LptM_cons"/>
    <property type="match status" value="1"/>
</dbReference>